<reference evidence="3" key="1">
    <citation type="journal article" date="2014" name="Int. J. Syst. Evol. Microbiol.">
        <title>Complete genome sequence of Corynebacterium casei LMG S-19264T (=DSM 44701T), isolated from a smear-ripened cheese.</title>
        <authorList>
            <consortium name="US DOE Joint Genome Institute (JGI-PGF)"/>
            <person name="Walter F."/>
            <person name="Albersmeier A."/>
            <person name="Kalinowski J."/>
            <person name="Ruckert C."/>
        </authorList>
    </citation>
    <scope>NUCLEOTIDE SEQUENCE</scope>
    <source>
        <strain evidence="3">CGMCC 4.3508</strain>
    </source>
</reference>
<organism evidence="3 4">
    <name type="scientific">Nocardia jinanensis</name>
    <dbReference type="NCBI Taxonomy" id="382504"/>
    <lineage>
        <taxon>Bacteria</taxon>
        <taxon>Bacillati</taxon>
        <taxon>Actinomycetota</taxon>
        <taxon>Actinomycetes</taxon>
        <taxon>Mycobacteriales</taxon>
        <taxon>Nocardiaceae</taxon>
        <taxon>Nocardia</taxon>
    </lineage>
</organism>
<dbReference type="Proteomes" id="UP000638263">
    <property type="component" value="Unassembled WGS sequence"/>
</dbReference>
<dbReference type="InterPro" id="IPR003399">
    <property type="entry name" value="Mce/MlaD"/>
</dbReference>
<dbReference type="AlphaFoldDB" id="A0A917VWG8"/>
<sequence>MPKYGMPGVAADPRSARRVGVVVIAALVVLTLAGYGYRELTSDDGLRIALRTEQIGDGVVAGTLVRIDGVQVGAVTDIAPAGRGTQEIALTLDRNRLHGIDDSMLVDYAPANLFGISEIELRPGAGGTPLESGAVVDLTGGRAADVYDATMGALLRSLSQTGDTVFTPDMAMVISQAAADVKAFTPLAEALITAGRVIADHQSMPANELVGRLGPAFEGGGQFAGATIEVLDQIVDIDVLRTDRADYDAGVKALTGDILPTLAATAHSAGQLSGYTDSLAPTLNLLALAVPDPQQSAADLRALLTRLGLAFEEGPDGPVLDMDVELGGAR</sequence>
<keyword evidence="1" id="KW-0812">Transmembrane</keyword>
<feature type="domain" description="Mce/MlaD" evidence="2">
    <location>
        <begin position="46"/>
        <end position="124"/>
    </location>
</feature>
<dbReference type="RefSeq" id="WP_058855106.1">
    <property type="nucleotide sequence ID" value="NZ_BMMH01000014.1"/>
</dbReference>
<gene>
    <name evidence="3" type="ORF">GCM10011588_53820</name>
</gene>
<evidence type="ECO:0000313" key="4">
    <source>
        <dbReference type="Proteomes" id="UP000638263"/>
    </source>
</evidence>
<reference evidence="3" key="2">
    <citation type="submission" date="2020-09" db="EMBL/GenBank/DDBJ databases">
        <authorList>
            <person name="Sun Q."/>
            <person name="Zhou Y."/>
        </authorList>
    </citation>
    <scope>NUCLEOTIDE SEQUENCE</scope>
    <source>
        <strain evidence="3">CGMCC 4.3508</strain>
    </source>
</reference>
<protein>
    <recommendedName>
        <fullName evidence="2">Mce/MlaD domain-containing protein</fullName>
    </recommendedName>
</protein>
<evidence type="ECO:0000256" key="1">
    <source>
        <dbReference type="SAM" id="Phobius"/>
    </source>
</evidence>
<dbReference type="PANTHER" id="PTHR33371:SF4">
    <property type="entry name" value="INTERMEMBRANE PHOSPHOLIPID TRANSPORT SYSTEM BINDING PROTEIN MLAD"/>
    <property type="match status" value="1"/>
</dbReference>
<dbReference type="PANTHER" id="PTHR33371">
    <property type="entry name" value="INTERMEMBRANE PHOSPHOLIPID TRANSPORT SYSTEM BINDING PROTEIN MLAD-RELATED"/>
    <property type="match status" value="1"/>
</dbReference>
<keyword evidence="1" id="KW-1133">Transmembrane helix</keyword>
<comment type="caution">
    <text evidence="3">The sequence shown here is derived from an EMBL/GenBank/DDBJ whole genome shotgun (WGS) entry which is preliminary data.</text>
</comment>
<proteinExistence type="predicted"/>
<dbReference type="InterPro" id="IPR052336">
    <property type="entry name" value="MlaD_Phospholipid_Transporter"/>
</dbReference>
<dbReference type="EMBL" id="BMMH01000014">
    <property type="protein sequence ID" value="GGL32257.1"/>
    <property type="molecule type" value="Genomic_DNA"/>
</dbReference>
<name>A0A917VWG8_9NOCA</name>
<evidence type="ECO:0000313" key="3">
    <source>
        <dbReference type="EMBL" id="GGL32257.1"/>
    </source>
</evidence>
<feature type="transmembrane region" description="Helical" evidence="1">
    <location>
        <begin position="20"/>
        <end position="37"/>
    </location>
</feature>
<evidence type="ECO:0000259" key="2">
    <source>
        <dbReference type="Pfam" id="PF02470"/>
    </source>
</evidence>
<keyword evidence="4" id="KW-1185">Reference proteome</keyword>
<dbReference type="Pfam" id="PF02470">
    <property type="entry name" value="MlaD"/>
    <property type="match status" value="1"/>
</dbReference>
<accession>A0A917VWG8</accession>
<keyword evidence="1" id="KW-0472">Membrane</keyword>